<evidence type="ECO:0000256" key="1">
    <source>
        <dbReference type="SAM" id="SignalP"/>
    </source>
</evidence>
<dbReference type="AlphaFoldDB" id="A0A0A9WNK8"/>
<keyword evidence="1" id="KW-0732">Signal</keyword>
<dbReference type="SUPFAM" id="SSF53720">
    <property type="entry name" value="ALDH-like"/>
    <property type="match status" value="1"/>
</dbReference>
<evidence type="ECO:0000313" key="4">
    <source>
        <dbReference type="EMBL" id="JAQ05124.1"/>
    </source>
</evidence>
<name>A0A0A9WNK8_LYGHE</name>
<proteinExistence type="predicted"/>
<dbReference type="PANTHER" id="PTHR11699">
    <property type="entry name" value="ALDEHYDE DEHYDROGENASE-RELATED"/>
    <property type="match status" value="1"/>
</dbReference>
<sequence length="170" mass="18776">FCTLLTHNTLIIMLRFSSKFLALTMPTKIPAVTHIQNKMLLNGNFVPSVSGKTFETVNPATEEIITTVAEADKADVDLAVHAARNAFREYRFADGAYRRNLLNKLADLISTHKEELAALESLDSGKPYAVALDVDLMLVEECLRFYAGIADKIYGEIAPTSGNTITLIKR</sequence>
<gene>
    <name evidence="3" type="primary">ALDH2_3</name>
    <name evidence="4" type="synonym">ALDH2_0</name>
    <name evidence="3" type="ORF">CM83_12508</name>
    <name evidence="4" type="ORF">g.93721</name>
</gene>
<organism evidence="3">
    <name type="scientific">Lygus hesperus</name>
    <name type="common">Western plant bug</name>
    <dbReference type="NCBI Taxonomy" id="30085"/>
    <lineage>
        <taxon>Eukaryota</taxon>
        <taxon>Metazoa</taxon>
        <taxon>Ecdysozoa</taxon>
        <taxon>Arthropoda</taxon>
        <taxon>Hexapoda</taxon>
        <taxon>Insecta</taxon>
        <taxon>Pterygota</taxon>
        <taxon>Neoptera</taxon>
        <taxon>Paraneoptera</taxon>
        <taxon>Hemiptera</taxon>
        <taxon>Heteroptera</taxon>
        <taxon>Panheteroptera</taxon>
        <taxon>Cimicomorpha</taxon>
        <taxon>Miridae</taxon>
        <taxon>Mirini</taxon>
        <taxon>Lygus</taxon>
    </lineage>
</organism>
<evidence type="ECO:0000313" key="3">
    <source>
        <dbReference type="EMBL" id="JAG06440.1"/>
    </source>
</evidence>
<evidence type="ECO:0000259" key="2">
    <source>
        <dbReference type="Pfam" id="PF00171"/>
    </source>
</evidence>
<reference evidence="3" key="2">
    <citation type="submission" date="2014-07" db="EMBL/GenBank/DDBJ databases">
        <authorList>
            <person name="Hull J."/>
        </authorList>
    </citation>
    <scope>NUCLEOTIDE SEQUENCE</scope>
</reference>
<protein>
    <submittedName>
        <fullName evidence="3">Aldehyde dehydrogenase, mitochondrial</fullName>
    </submittedName>
</protein>
<dbReference type="Gene3D" id="3.40.605.10">
    <property type="entry name" value="Aldehyde Dehydrogenase, Chain A, domain 1"/>
    <property type="match status" value="1"/>
</dbReference>
<dbReference type="InterPro" id="IPR016161">
    <property type="entry name" value="Ald_DH/histidinol_DH"/>
</dbReference>
<dbReference type="InterPro" id="IPR016162">
    <property type="entry name" value="Ald_DH_N"/>
</dbReference>
<dbReference type="GO" id="GO:0016491">
    <property type="term" value="F:oxidoreductase activity"/>
    <property type="evidence" value="ECO:0007669"/>
    <property type="project" value="InterPro"/>
</dbReference>
<feature type="signal peptide" evidence="1">
    <location>
        <begin position="1"/>
        <end position="22"/>
    </location>
</feature>
<feature type="non-terminal residue" evidence="3">
    <location>
        <position position="1"/>
    </location>
</feature>
<dbReference type="Pfam" id="PF00171">
    <property type="entry name" value="Aldedh"/>
    <property type="match status" value="1"/>
</dbReference>
<accession>A0A0A9WNK8</accession>
<reference evidence="3" key="1">
    <citation type="journal article" date="2014" name="PLoS ONE">
        <title>Transcriptome-Based Identification of ABC Transporters in the Western Tarnished Plant Bug Lygus hesperus.</title>
        <authorList>
            <person name="Hull J.J."/>
            <person name="Chaney K."/>
            <person name="Geib S.M."/>
            <person name="Fabrick J.A."/>
            <person name="Brent C.S."/>
            <person name="Walsh D."/>
            <person name="Lavine L.C."/>
        </authorList>
    </citation>
    <scope>NUCLEOTIDE SEQUENCE</scope>
</reference>
<reference evidence="4" key="3">
    <citation type="journal article" date="2016" name="Gigascience">
        <title>De novo construction of an expanded transcriptome assembly for the western tarnished plant bug, Lygus hesperus.</title>
        <authorList>
            <person name="Tassone E.E."/>
            <person name="Geib S.M."/>
            <person name="Hall B."/>
            <person name="Fabrick J.A."/>
            <person name="Brent C.S."/>
            <person name="Hull J.J."/>
        </authorList>
    </citation>
    <scope>NUCLEOTIDE SEQUENCE</scope>
</reference>
<dbReference type="InterPro" id="IPR015590">
    <property type="entry name" value="Aldehyde_DH_dom"/>
</dbReference>
<feature type="domain" description="Aldehyde dehydrogenase" evidence="2">
    <location>
        <begin position="46"/>
        <end position="168"/>
    </location>
</feature>
<feature type="chain" id="PRO_5007389444" evidence="1">
    <location>
        <begin position="23"/>
        <end position="170"/>
    </location>
</feature>
<dbReference type="EMBL" id="GBHO01037164">
    <property type="protein sequence ID" value="JAG06440.1"/>
    <property type="molecule type" value="Transcribed_RNA"/>
</dbReference>
<dbReference type="EMBL" id="GDHC01013505">
    <property type="protein sequence ID" value="JAQ05124.1"/>
    <property type="molecule type" value="Transcribed_RNA"/>
</dbReference>